<organism evidence="1">
    <name type="scientific">Anguilla anguilla</name>
    <name type="common">European freshwater eel</name>
    <name type="synonym">Muraena anguilla</name>
    <dbReference type="NCBI Taxonomy" id="7936"/>
    <lineage>
        <taxon>Eukaryota</taxon>
        <taxon>Metazoa</taxon>
        <taxon>Chordata</taxon>
        <taxon>Craniata</taxon>
        <taxon>Vertebrata</taxon>
        <taxon>Euteleostomi</taxon>
        <taxon>Actinopterygii</taxon>
        <taxon>Neopterygii</taxon>
        <taxon>Teleostei</taxon>
        <taxon>Anguilliformes</taxon>
        <taxon>Anguillidae</taxon>
        <taxon>Anguilla</taxon>
    </lineage>
</organism>
<evidence type="ECO:0000313" key="1">
    <source>
        <dbReference type="EMBL" id="JAH00945.1"/>
    </source>
</evidence>
<reference evidence="1" key="1">
    <citation type="submission" date="2014-11" db="EMBL/GenBank/DDBJ databases">
        <authorList>
            <person name="Amaro Gonzalez C."/>
        </authorList>
    </citation>
    <scope>NUCLEOTIDE SEQUENCE</scope>
</reference>
<dbReference type="AlphaFoldDB" id="A0A0E9PA61"/>
<protein>
    <submittedName>
        <fullName evidence="1">Uncharacterized protein</fullName>
    </submittedName>
</protein>
<dbReference type="EMBL" id="GBXM01107632">
    <property type="protein sequence ID" value="JAH00945.1"/>
    <property type="molecule type" value="Transcribed_RNA"/>
</dbReference>
<sequence>MHSCDPPPHFKCFITRIPAWVFSNIYQHNYQRNACSYCSVEIDFCKC</sequence>
<proteinExistence type="predicted"/>
<name>A0A0E9PA61_ANGAN</name>
<reference evidence="1" key="2">
    <citation type="journal article" date="2015" name="Fish Shellfish Immunol.">
        <title>Early steps in the European eel (Anguilla anguilla)-Vibrio vulnificus interaction in the gills: Role of the RtxA13 toxin.</title>
        <authorList>
            <person name="Callol A."/>
            <person name="Pajuelo D."/>
            <person name="Ebbesson L."/>
            <person name="Teles M."/>
            <person name="MacKenzie S."/>
            <person name="Amaro C."/>
        </authorList>
    </citation>
    <scope>NUCLEOTIDE SEQUENCE</scope>
</reference>
<accession>A0A0E9PA61</accession>